<evidence type="ECO:0000256" key="5">
    <source>
        <dbReference type="ARBA" id="ARBA00023136"/>
    </source>
</evidence>
<dbReference type="GO" id="GO:0016236">
    <property type="term" value="P:macroautophagy"/>
    <property type="evidence" value="ECO:0007669"/>
    <property type="project" value="UniProtKB-ARBA"/>
</dbReference>
<reference evidence="10" key="1">
    <citation type="submission" date="2022-11" db="UniProtKB">
        <authorList>
            <consortium name="EnsemblMetazoa"/>
        </authorList>
    </citation>
    <scope>IDENTIFICATION</scope>
</reference>
<keyword evidence="6" id="KW-0449">Lipoprotein</keyword>
<dbReference type="SUPFAM" id="SSF54236">
    <property type="entry name" value="Ubiquitin-like"/>
    <property type="match status" value="1"/>
</dbReference>
<dbReference type="CDD" id="cd17163">
    <property type="entry name" value="Ubl_ATG8_GABARAPL2"/>
    <property type="match status" value="1"/>
</dbReference>
<evidence type="ECO:0000256" key="1">
    <source>
        <dbReference type="ARBA" id="ARBA00004419"/>
    </source>
</evidence>
<keyword evidence="5" id="KW-0472">Membrane</keyword>
<dbReference type="GeneID" id="119739349"/>
<dbReference type="Pfam" id="PF02991">
    <property type="entry name" value="ATG8"/>
    <property type="match status" value="1"/>
</dbReference>
<evidence type="ECO:0000256" key="4">
    <source>
        <dbReference type="ARBA" id="ARBA00023006"/>
    </source>
</evidence>
<dbReference type="Gene3D" id="3.10.20.90">
    <property type="entry name" value="Phosphatidylinositol 3-kinase Catalytic Subunit, Chain A, domain 1"/>
    <property type="match status" value="1"/>
</dbReference>
<dbReference type="GO" id="GO:0006950">
    <property type="term" value="P:response to stress"/>
    <property type="evidence" value="ECO:0007669"/>
    <property type="project" value="UniProtKB-ARBA"/>
</dbReference>
<dbReference type="Proteomes" id="UP000887568">
    <property type="component" value="Unplaced"/>
</dbReference>
<dbReference type="EnsemblMetazoa" id="XM_038214247.1">
    <property type="protein sequence ID" value="XP_038070175.1"/>
    <property type="gene ID" value="LOC119739349"/>
</dbReference>
<evidence type="ECO:0000256" key="2">
    <source>
        <dbReference type="ARBA" id="ARBA00007293"/>
    </source>
</evidence>
<protein>
    <recommendedName>
        <fullName evidence="12">Autophagy-related protein</fullName>
    </recommendedName>
</protein>
<proteinExistence type="inferred from homology"/>
<dbReference type="OMA" id="QDWISIN"/>
<comment type="subcellular location">
    <subcellularLocation>
        <location evidence="1">Cytoplasmic vesicle</location>
        <location evidence="1">Autophagosome</location>
    </subcellularLocation>
    <subcellularLocation>
        <location evidence="8">Endomembrane system</location>
        <topology evidence="8">Lipid-anchor</topology>
    </subcellularLocation>
</comment>
<dbReference type="GO" id="GO:0031410">
    <property type="term" value="C:cytoplasmic vesicle"/>
    <property type="evidence" value="ECO:0007669"/>
    <property type="project" value="UniProtKB-KW"/>
</dbReference>
<sequence>MEWNFKEQYSLESRCAESAKIRAKYQDRIPTVVQKVPKSSLPDIDKEKFLEPSDLTVAQFMYIIRKRIALPPEDAMFLFVSKVLPATSATMGSIYEEHKDEDGFLYMAYSGENTFAST</sequence>
<evidence type="ECO:0000256" key="6">
    <source>
        <dbReference type="ARBA" id="ARBA00023288"/>
    </source>
</evidence>
<evidence type="ECO:0000313" key="10">
    <source>
        <dbReference type="EnsemblMetazoa" id="XP_038070175.1"/>
    </source>
</evidence>
<evidence type="ECO:0000256" key="8">
    <source>
        <dbReference type="ARBA" id="ARBA00037868"/>
    </source>
</evidence>
<accession>A0A914B1C8</accession>
<dbReference type="GO" id="GO:0012505">
    <property type="term" value="C:endomembrane system"/>
    <property type="evidence" value="ECO:0007669"/>
    <property type="project" value="UniProtKB-SubCell"/>
</dbReference>
<dbReference type="OrthoDB" id="6738456at2759"/>
<dbReference type="InterPro" id="IPR029071">
    <property type="entry name" value="Ubiquitin-like_domsf"/>
</dbReference>
<dbReference type="AlphaFoldDB" id="A0A914B1C8"/>
<comment type="similarity">
    <text evidence="2 9">Belongs to the ATG8 family.</text>
</comment>
<dbReference type="GO" id="GO:0005776">
    <property type="term" value="C:autophagosome"/>
    <property type="evidence" value="ECO:0007669"/>
    <property type="project" value="UniProtKB-SubCell"/>
</dbReference>
<dbReference type="FunFam" id="3.10.20.90:FF:000149">
    <property type="entry name" value="microtubule-associated proteins 1A/1B light chain 3C"/>
    <property type="match status" value="1"/>
</dbReference>
<evidence type="ECO:0000256" key="7">
    <source>
        <dbReference type="ARBA" id="ARBA00023329"/>
    </source>
</evidence>
<evidence type="ECO:0008006" key="12">
    <source>
        <dbReference type="Google" id="ProtNLM"/>
    </source>
</evidence>
<evidence type="ECO:0000313" key="11">
    <source>
        <dbReference type="Proteomes" id="UP000887568"/>
    </source>
</evidence>
<dbReference type="InterPro" id="IPR004241">
    <property type="entry name" value="Atg8-like"/>
</dbReference>
<name>A0A914B1C8_PATMI</name>
<dbReference type="PANTHER" id="PTHR10969">
    <property type="entry name" value="MICROTUBULE-ASSOCIATED PROTEINS 1A/1B LIGHT CHAIN 3-RELATED"/>
    <property type="match status" value="1"/>
</dbReference>
<organism evidence="10 11">
    <name type="scientific">Patiria miniata</name>
    <name type="common">Bat star</name>
    <name type="synonym">Asterina miniata</name>
    <dbReference type="NCBI Taxonomy" id="46514"/>
    <lineage>
        <taxon>Eukaryota</taxon>
        <taxon>Metazoa</taxon>
        <taxon>Echinodermata</taxon>
        <taxon>Eleutherozoa</taxon>
        <taxon>Asterozoa</taxon>
        <taxon>Asteroidea</taxon>
        <taxon>Valvatacea</taxon>
        <taxon>Valvatida</taxon>
        <taxon>Asterinidae</taxon>
        <taxon>Patiria</taxon>
    </lineage>
</organism>
<evidence type="ECO:0000256" key="3">
    <source>
        <dbReference type="ARBA" id="ARBA00022490"/>
    </source>
</evidence>
<keyword evidence="3" id="KW-0963">Cytoplasm</keyword>
<keyword evidence="7" id="KW-0968">Cytoplasmic vesicle</keyword>
<dbReference type="RefSeq" id="XP_038070175.1">
    <property type="nucleotide sequence ID" value="XM_038214247.1"/>
</dbReference>
<keyword evidence="4 9" id="KW-0072">Autophagy</keyword>
<keyword evidence="11" id="KW-1185">Reference proteome</keyword>
<evidence type="ECO:0000256" key="9">
    <source>
        <dbReference type="RuleBase" id="RU004384"/>
    </source>
</evidence>